<feature type="signal peptide" evidence="3">
    <location>
        <begin position="1"/>
        <end position="19"/>
    </location>
</feature>
<dbReference type="Pfam" id="PF01826">
    <property type="entry name" value="TIL"/>
    <property type="match status" value="2"/>
</dbReference>
<dbReference type="InterPro" id="IPR002919">
    <property type="entry name" value="TIL_dom"/>
</dbReference>
<gene>
    <name evidence="5" type="ORF">CHIRRI_LOCUS641</name>
</gene>
<dbReference type="GO" id="GO:0030414">
    <property type="term" value="F:peptidase inhibitor activity"/>
    <property type="evidence" value="ECO:0007669"/>
    <property type="project" value="UniProtKB-KW"/>
</dbReference>
<proteinExistence type="predicted"/>
<protein>
    <recommendedName>
        <fullName evidence="4">TIL domain-containing protein</fullName>
    </recommendedName>
</protein>
<keyword evidence="3" id="KW-0732">Signal</keyword>
<dbReference type="PANTHER" id="PTHR23259:SF70">
    <property type="entry name" value="ACCESSORY GLAND PROTEIN ACP62F-RELATED"/>
    <property type="match status" value="1"/>
</dbReference>
<name>A0A9N9RIR4_9DIPT</name>
<dbReference type="PANTHER" id="PTHR23259">
    <property type="entry name" value="RIDDLE"/>
    <property type="match status" value="1"/>
</dbReference>
<evidence type="ECO:0000313" key="6">
    <source>
        <dbReference type="Proteomes" id="UP001153620"/>
    </source>
</evidence>
<evidence type="ECO:0000256" key="2">
    <source>
        <dbReference type="ARBA" id="ARBA00023157"/>
    </source>
</evidence>
<reference evidence="5" key="2">
    <citation type="submission" date="2022-10" db="EMBL/GenBank/DDBJ databases">
        <authorList>
            <consortium name="ENA_rothamsted_submissions"/>
            <consortium name="culmorum"/>
            <person name="King R."/>
        </authorList>
    </citation>
    <scope>NUCLEOTIDE SEQUENCE</scope>
</reference>
<feature type="domain" description="TIL" evidence="4">
    <location>
        <begin position="90"/>
        <end position="144"/>
    </location>
</feature>
<evidence type="ECO:0000256" key="3">
    <source>
        <dbReference type="SAM" id="SignalP"/>
    </source>
</evidence>
<keyword evidence="2" id="KW-1015">Disulfide bond</keyword>
<evidence type="ECO:0000313" key="5">
    <source>
        <dbReference type="EMBL" id="CAG9797652.1"/>
    </source>
</evidence>
<reference evidence="5" key="1">
    <citation type="submission" date="2022-01" db="EMBL/GenBank/DDBJ databases">
        <authorList>
            <person name="King R."/>
        </authorList>
    </citation>
    <scope>NUCLEOTIDE SEQUENCE</scope>
</reference>
<dbReference type="Gene3D" id="2.10.25.10">
    <property type="entry name" value="Laminin"/>
    <property type="match status" value="2"/>
</dbReference>
<dbReference type="OrthoDB" id="6236007at2759"/>
<evidence type="ECO:0000259" key="4">
    <source>
        <dbReference type="Pfam" id="PF01826"/>
    </source>
</evidence>
<keyword evidence="1" id="KW-0646">Protease inhibitor</keyword>
<dbReference type="SUPFAM" id="SSF57567">
    <property type="entry name" value="Serine protease inhibitors"/>
    <property type="match status" value="2"/>
</dbReference>
<evidence type="ECO:0000256" key="1">
    <source>
        <dbReference type="ARBA" id="ARBA00022690"/>
    </source>
</evidence>
<organism evidence="5 6">
    <name type="scientific">Chironomus riparius</name>
    <dbReference type="NCBI Taxonomy" id="315576"/>
    <lineage>
        <taxon>Eukaryota</taxon>
        <taxon>Metazoa</taxon>
        <taxon>Ecdysozoa</taxon>
        <taxon>Arthropoda</taxon>
        <taxon>Hexapoda</taxon>
        <taxon>Insecta</taxon>
        <taxon>Pterygota</taxon>
        <taxon>Neoptera</taxon>
        <taxon>Endopterygota</taxon>
        <taxon>Diptera</taxon>
        <taxon>Nematocera</taxon>
        <taxon>Chironomoidea</taxon>
        <taxon>Chironomidae</taxon>
        <taxon>Chironominae</taxon>
        <taxon>Chironomus</taxon>
    </lineage>
</organism>
<dbReference type="EMBL" id="OU895877">
    <property type="protein sequence ID" value="CAG9797652.1"/>
    <property type="molecule type" value="Genomic_DNA"/>
</dbReference>
<dbReference type="CDD" id="cd19941">
    <property type="entry name" value="TIL"/>
    <property type="match status" value="2"/>
</dbReference>
<feature type="domain" description="TIL" evidence="4">
    <location>
        <begin position="29"/>
        <end position="84"/>
    </location>
</feature>
<dbReference type="AlphaFoldDB" id="A0A9N9RIR4"/>
<dbReference type="Proteomes" id="UP001153620">
    <property type="component" value="Chromosome 1"/>
</dbReference>
<keyword evidence="6" id="KW-1185">Reference proteome</keyword>
<dbReference type="InterPro" id="IPR051368">
    <property type="entry name" value="SerProtInhib-TIL_Domain"/>
</dbReference>
<dbReference type="InterPro" id="IPR036084">
    <property type="entry name" value="Ser_inhib-like_sf"/>
</dbReference>
<accession>A0A9N9RIR4</accession>
<feature type="chain" id="PRO_5040394932" description="TIL domain-containing protein" evidence="3">
    <location>
        <begin position="20"/>
        <end position="153"/>
    </location>
</feature>
<sequence>MKIILIFFIFVAVAARVDAKKRCYPLPACGQNEVYSDCGANSCQLTCEKQNNGNFCTAECKAGCICENNYVRDSNGKCVLVKNCPPLLTCLENEYYHPCSTYCEEPTCGNRNGTICGVECQPKCLCMEGFVRSVNTVCINATMCNGSFSWSYN</sequence>